<dbReference type="InterPro" id="IPR037523">
    <property type="entry name" value="VOC_core"/>
</dbReference>
<organism evidence="2 3">
    <name type="scientific">Glycomyces luteolus</name>
    <dbReference type="NCBI Taxonomy" id="2670330"/>
    <lineage>
        <taxon>Bacteria</taxon>
        <taxon>Bacillati</taxon>
        <taxon>Actinomycetota</taxon>
        <taxon>Actinomycetes</taxon>
        <taxon>Glycomycetales</taxon>
        <taxon>Glycomycetaceae</taxon>
        <taxon>Glycomyces</taxon>
    </lineage>
</organism>
<dbReference type="AlphaFoldDB" id="A0A9X3PFQ7"/>
<dbReference type="RefSeq" id="WP_270112733.1">
    <property type="nucleotide sequence ID" value="NZ_JAPZVP010000026.1"/>
</dbReference>
<comment type="caution">
    <text evidence="2">The sequence shown here is derived from an EMBL/GenBank/DDBJ whole genome shotgun (WGS) entry which is preliminary data.</text>
</comment>
<reference evidence="2" key="1">
    <citation type="submission" date="2022-12" db="EMBL/GenBank/DDBJ databases">
        <title>Gycomyces niveus sp.nov.,a novel actinomycete isolated from soil in Shouguan.</title>
        <authorList>
            <person name="Yang X."/>
        </authorList>
    </citation>
    <scope>NUCLEOTIDE SEQUENCE</scope>
    <source>
        <strain evidence="2">NEAU-A15</strain>
    </source>
</reference>
<dbReference type="Pfam" id="PF00903">
    <property type="entry name" value="Glyoxalase"/>
    <property type="match status" value="1"/>
</dbReference>
<dbReference type="PIRSF" id="PIRSF039020">
    <property type="entry name" value="EhpR"/>
    <property type="match status" value="1"/>
</dbReference>
<keyword evidence="3" id="KW-1185">Reference proteome</keyword>
<evidence type="ECO:0000313" key="3">
    <source>
        <dbReference type="Proteomes" id="UP001146067"/>
    </source>
</evidence>
<dbReference type="InterPro" id="IPR004360">
    <property type="entry name" value="Glyas_Fos-R_dOase_dom"/>
</dbReference>
<dbReference type="Proteomes" id="UP001146067">
    <property type="component" value="Unassembled WGS sequence"/>
</dbReference>
<dbReference type="EMBL" id="JAPZVP010000026">
    <property type="protein sequence ID" value="MDA1362648.1"/>
    <property type="molecule type" value="Genomic_DNA"/>
</dbReference>
<evidence type="ECO:0000313" key="2">
    <source>
        <dbReference type="EMBL" id="MDA1362648.1"/>
    </source>
</evidence>
<dbReference type="SUPFAM" id="SSF54593">
    <property type="entry name" value="Glyoxalase/Bleomycin resistance protein/Dihydroxybiphenyl dioxygenase"/>
    <property type="match status" value="1"/>
</dbReference>
<dbReference type="PROSITE" id="PS51819">
    <property type="entry name" value="VOC"/>
    <property type="match status" value="1"/>
</dbReference>
<protein>
    <submittedName>
        <fullName evidence="2">VOC family protein</fullName>
    </submittedName>
</protein>
<accession>A0A9X3PFQ7</accession>
<dbReference type="Gene3D" id="3.30.720.120">
    <property type="match status" value="1"/>
</dbReference>
<evidence type="ECO:0000259" key="1">
    <source>
        <dbReference type="PROSITE" id="PS51819"/>
    </source>
</evidence>
<dbReference type="Gene3D" id="3.30.720.110">
    <property type="match status" value="1"/>
</dbReference>
<sequence length="121" mass="13205">MPAPNQFIVYVADAPASARFYGDLFDLKPVFETPGFIAFDLGGGIQLALWSRVPFDLAEVNHRTSELCIAVKDAPASVDALYEEWKAKGAKVITEPYDDAFGRTFLVADPDGNLIRVAPVD</sequence>
<proteinExistence type="predicted"/>
<name>A0A9X3PFQ7_9ACTN</name>
<feature type="domain" description="VOC" evidence="1">
    <location>
        <begin position="3"/>
        <end position="120"/>
    </location>
</feature>
<dbReference type="InterPro" id="IPR029068">
    <property type="entry name" value="Glyas_Bleomycin-R_OHBP_Dase"/>
</dbReference>
<dbReference type="InterPro" id="IPR026275">
    <property type="entry name" value="Glyoxalase/dOase/EhpR"/>
</dbReference>
<gene>
    <name evidence="2" type="ORF">O1R50_23705</name>
</gene>